<dbReference type="InterPro" id="IPR050736">
    <property type="entry name" value="Sensor_HK_Regulatory"/>
</dbReference>
<keyword evidence="8" id="KW-0472">Membrane</keyword>
<evidence type="ECO:0000256" key="5">
    <source>
        <dbReference type="ARBA" id="ARBA00022679"/>
    </source>
</evidence>
<keyword evidence="6 11" id="KW-0418">Kinase</keyword>
<dbReference type="CDD" id="cd06225">
    <property type="entry name" value="HAMP"/>
    <property type="match status" value="1"/>
</dbReference>
<reference evidence="11 12" key="1">
    <citation type="submission" date="2021-06" db="EMBL/GenBank/DDBJ databases">
        <title>Microbial metabolic specificity influences pelagic lipid remineralization.</title>
        <authorList>
            <person name="Behrendt L."/>
            <person name="Hunter J.E."/>
            <person name="Alcolombri U."/>
            <person name="Smriga S."/>
            <person name="Mincer T."/>
            <person name="Lowenstein D.P."/>
            <person name="Peaudecerf F.J."/>
            <person name="Fernandez V.I."/>
            <person name="Fredricks H."/>
            <person name="Almblad H."/>
            <person name="Harrison J.J."/>
            <person name="Stocker R."/>
            <person name="Van Mooy B.A.S."/>
        </authorList>
    </citation>
    <scope>NUCLEOTIDE SEQUENCE [LARGE SCALE GENOMIC DNA]</scope>
    <source>
        <strain evidence="11 12">HP15-B</strain>
    </source>
</reference>
<accession>A0ABX8IKG1</accession>
<gene>
    <name evidence="11" type="ORF">KQ249_00490</name>
</gene>
<evidence type="ECO:0000256" key="2">
    <source>
        <dbReference type="ARBA" id="ARBA00004370"/>
    </source>
</evidence>
<keyword evidence="4" id="KW-0597">Phosphoprotein</keyword>
<dbReference type="PANTHER" id="PTHR43711:SF1">
    <property type="entry name" value="HISTIDINE KINASE 1"/>
    <property type="match status" value="1"/>
</dbReference>
<evidence type="ECO:0000259" key="9">
    <source>
        <dbReference type="PROSITE" id="PS50109"/>
    </source>
</evidence>
<keyword evidence="8" id="KW-0812">Transmembrane</keyword>
<dbReference type="Pfam" id="PF00512">
    <property type="entry name" value="HisKA"/>
    <property type="match status" value="1"/>
</dbReference>
<evidence type="ECO:0000313" key="12">
    <source>
        <dbReference type="Proteomes" id="UP000683442"/>
    </source>
</evidence>
<feature type="domain" description="HAMP" evidence="10">
    <location>
        <begin position="306"/>
        <end position="359"/>
    </location>
</feature>
<dbReference type="InterPro" id="IPR003660">
    <property type="entry name" value="HAMP_dom"/>
</dbReference>
<evidence type="ECO:0000256" key="1">
    <source>
        <dbReference type="ARBA" id="ARBA00000085"/>
    </source>
</evidence>
<dbReference type="Pfam" id="PF02518">
    <property type="entry name" value="HATPase_c"/>
    <property type="match status" value="1"/>
</dbReference>
<dbReference type="SMART" id="SM00388">
    <property type="entry name" value="HisKA"/>
    <property type="match status" value="1"/>
</dbReference>
<name>A0ABX8IKG1_9GAMM</name>
<evidence type="ECO:0000259" key="10">
    <source>
        <dbReference type="PROSITE" id="PS50885"/>
    </source>
</evidence>
<dbReference type="InterPro" id="IPR004358">
    <property type="entry name" value="Sig_transdc_His_kin-like_C"/>
</dbReference>
<dbReference type="PANTHER" id="PTHR43711">
    <property type="entry name" value="TWO-COMPONENT HISTIDINE KINASE"/>
    <property type="match status" value="1"/>
</dbReference>
<evidence type="ECO:0000256" key="7">
    <source>
        <dbReference type="ARBA" id="ARBA00023012"/>
    </source>
</evidence>
<dbReference type="InterPro" id="IPR036890">
    <property type="entry name" value="HATPase_C_sf"/>
</dbReference>
<dbReference type="GeneID" id="78557881"/>
<keyword evidence="12" id="KW-1185">Reference proteome</keyword>
<protein>
    <recommendedName>
        <fullName evidence="3">histidine kinase</fullName>
        <ecNumber evidence="3">2.7.13.3</ecNumber>
    </recommendedName>
</protein>
<dbReference type="InterPro" id="IPR005467">
    <property type="entry name" value="His_kinase_dom"/>
</dbReference>
<dbReference type="InterPro" id="IPR036097">
    <property type="entry name" value="HisK_dim/P_sf"/>
</dbReference>
<dbReference type="SUPFAM" id="SSF47384">
    <property type="entry name" value="Homodimeric domain of signal transducing histidine kinase"/>
    <property type="match status" value="1"/>
</dbReference>
<dbReference type="RefSeq" id="WP_014578608.1">
    <property type="nucleotide sequence ID" value="NZ_CP076686.1"/>
</dbReference>
<dbReference type="Pfam" id="PF00672">
    <property type="entry name" value="HAMP"/>
    <property type="match status" value="1"/>
</dbReference>
<comment type="catalytic activity">
    <reaction evidence="1">
        <text>ATP + protein L-histidine = ADP + protein N-phospho-L-histidine.</text>
        <dbReference type="EC" id="2.7.13.3"/>
    </reaction>
</comment>
<evidence type="ECO:0000256" key="8">
    <source>
        <dbReference type="SAM" id="Phobius"/>
    </source>
</evidence>
<evidence type="ECO:0000256" key="3">
    <source>
        <dbReference type="ARBA" id="ARBA00012438"/>
    </source>
</evidence>
<feature type="transmembrane region" description="Helical" evidence="8">
    <location>
        <begin position="286"/>
        <end position="308"/>
    </location>
</feature>
<organism evidence="11 12">
    <name type="scientific">Marinobacter adhaerens</name>
    <dbReference type="NCBI Taxonomy" id="1033846"/>
    <lineage>
        <taxon>Bacteria</taxon>
        <taxon>Pseudomonadati</taxon>
        <taxon>Pseudomonadota</taxon>
        <taxon>Gammaproteobacteria</taxon>
        <taxon>Pseudomonadales</taxon>
        <taxon>Marinobacteraceae</taxon>
        <taxon>Marinobacter</taxon>
    </lineage>
</organism>
<comment type="subcellular location">
    <subcellularLocation>
        <location evidence="2">Membrane</location>
    </subcellularLocation>
</comment>
<dbReference type="InterPro" id="IPR003661">
    <property type="entry name" value="HisK_dim/P_dom"/>
</dbReference>
<dbReference type="Proteomes" id="UP000683442">
    <property type="component" value="Chromosome"/>
</dbReference>
<keyword evidence="5" id="KW-0808">Transferase</keyword>
<sequence>MKRLSLGTRIALITLLTSAITVLILLGTAYNELLKDFERVLSQKQLIETRGVADEVNRSLEIRLTALQAFAATLTDGKNLIPLDRIKNLMGRQPTLSTYFKEGLTVMDANAVAIAENTFVPGRIGTSYADRSHFRRAMTSRQPVISSPIIGRKTGLPLLSFVAPIETDDGDLVGFAGGIVNLEESRIVPQTTLGDSQTIFQVLDTERFIQVDSLSSNAPIPELPAPGENLIVDAALSGVTSGVVTDNEGKKWIYATEHLERVGWMFLRAVPYEKATNPAWASFREFLVVSVLATVLLAVTALILTRAATRPLEIMSKKIRAISRDGSATGRVSESGPPEIRNLAQAFNTLMREREGLDRLKDEFVSTVSHELRTPLTSVNGSLKLLQAGAAGELPPKARAMVDVAFRNSEQLQHLISDLLDFNKALAGRMPIHLGQIEVQRAVHEACQGNDSMARHYRIPLKPEDCEQHWLMADPLRLRQILDNFISNAIKFSPVDGTVRIWSSYAPDNQIRITVADEGAGVPETFSDRLFQRFAQAESGTERSKAGTGLGLAITRELAGLMGGEVGYYYDNGARFWVQLPACKPDNSEKGSDREGT</sequence>
<evidence type="ECO:0000313" key="11">
    <source>
        <dbReference type="EMBL" id="QWV13134.1"/>
    </source>
</evidence>
<dbReference type="PROSITE" id="PS50885">
    <property type="entry name" value="HAMP"/>
    <property type="match status" value="1"/>
</dbReference>
<dbReference type="Gene3D" id="6.10.340.10">
    <property type="match status" value="1"/>
</dbReference>
<dbReference type="Gene3D" id="3.30.565.10">
    <property type="entry name" value="Histidine kinase-like ATPase, C-terminal domain"/>
    <property type="match status" value="1"/>
</dbReference>
<dbReference type="PROSITE" id="PS50109">
    <property type="entry name" value="HIS_KIN"/>
    <property type="match status" value="1"/>
</dbReference>
<dbReference type="InterPro" id="IPR003594">
    <property type="entry name" value="HATPase_dom"/>
</dbReference>
<dbReference type="CDD" id="cd12914">
    <property type="entry name" value="PDC1_DGC_like"/>
    <property type="match status" value="1"/>
</dbReference>
<evidence type="ECO:0000256" key="6">
    <source>
        <dbReference type="ARBA" id="ARBA00022777"/>
    </source>
</evidence>
<dbReference type="GO" id="GO:0016301">
    <property type="term" value="F:kinase activity"/>
    <property type="evidence" value="ECO:0007669"/>
    <property type="project" value="UniProtKB-KW"/>
</dbReference>
<dbReference type="EC" id="2.7.13.3" evidence="3"/>
<dbReference type="SUPFAM" id="SSF55874">
    <property type="entry name" value="ATPase domain of HSP90 chaperone/DNA topoisomerase II/histidine kinase"/>
    <property type="match status" value="1"/>
</dbReference>
<evidence type="ECO:0000256" key="4">
    <source>
        <dbReference type="ARBA" id="ARBA00022553"/>
    </source>
</evidence>
<keyword evidence="7" id="KW-0902">Two-component regulatory system</keyword>
<proteinExistence type="predicted"/>
<feature type="domain" description="Histidine kinase" evidence="9">
    <location>
        <begin position="367"/>
        <end position="584"/>
    </location>
</feature>
<dbReference type="CDD" id="cd00082">
    <property type="entry name" value="HisKA"/>
    <property type="match status" value="1"/>
</dbReference>
<dbReference type="Gene3D" id="1.10.287.130">
    <property type="match status" value="1"/>
</dbReference>
<dbReference type="SMART" id="SM00304">
    <property type="entry name" value="HAMP"/>
    <property type="match status" value="1"/>
</dbReference>
<dbReference type="EMBL" id="CP076686">
    <property type="protein sequence ID" value="QWV13134.1"/>
    <property type="molecule type" value="Genomic_DNA"/>
</dbReference>
<dbReference type="PRINTS" id="PR00344">
    <property type="entry name" value="BCTRLSENSOR"/>
</dbReference>
<keyword evidence="8" id="KW-1133">Transmembrane helix</keyword>
<dbReference type="SMART" id="SM00387">
    <property type="entry name" value="HATPase_c"/>
    <property type="match status" value="1"/>
</dbReference>
<dbReference type="Gene3D" id="3.30.450.20">
    <property type="entry name" value="PAS domain"/>
    <property type="match status" value="1"/>
</dbReference>